<organism evidence="3">
    <name type="scientific">Sporolactobacillus sp. Y61</name>
    <dbReference type="NCBI Taxonomy" id="3160863"/>
    <lineage>
        <taxon>Bacteria</taxon>
        <taxon>Bacillati</taxon>
        <taxon>Bacillota</taxon>
        <taxon>Bacilli</taxon>
        <taxon>Bacillales</taxon>
        <taxon>Sporolactobacillaceae</taxon>
        <taxon>Sporolactobacillus</taxon>
    </lineage>
</organism>
<evidence type="ECO:0000313" key="3">
    <source>
        <dbReference type="EMBL" id="XCJ17078.1"/>
    </source>
</evidence>
<accession>A0AAU8IFY0</accession>
<keyword evidence="1" id="KW-0472">Membrane</keyword>
<evidence type="ECO:0000259" key="2">
    <source>
        <dbReference type="Pfam" id="PF09851"/>
    </source>
</evidence>
<dbReference type="AlphaFoldDB" id="A0AAU8IFY0"/>
<feature type="transmembrane region" description="Helical" evidence="1">
    <location>
        <begin position="12"/>
        <end position="39"/>
    </location>
</feature>
<keyword evidence="1" id="KW-0812">Transmembrane</keyword>
<sequence length="81" mass="9288">MMGWNNGMMNGFGIGMGFIGWLLQLALFIALIYLAVVLVKKVNHHHSGNSDHAESILRERFARGEITEEEYEKMKRILHES</sequence>
<dbReference type="EMBL" id="CP159510">
    <property type="protein sequence ID" value="XCJ17078.1"/>
    <property type="molecule type" value="Genomic_DNA"/>
</dbReference>
<keyword evidence="1" id="KW-1133">Transmembrane helix</keyword>
<feature type="domain" description="SHOCT" evidence="2">
    <location>
        <begin position="53"/>
        <end position="78"/>
    </location>
</feature>
<dbReference type="RefSeq" id="WP_129930479.1">
    <property type="nucleotide sequence ID" value="NZ_CP159510.1"/>
</dbReference>
<proteinExistence type="predicted"/>
<protein>
    <submittedName>
        <fullName evidence="3">SHOCT domain-containing protein</fullName>
    </submittedName>
</protein>
<name>A0AAU8IFY0_9BACL</name>
<dbReference type="InterPro" id="IPR018649">
    <property type="entry name" value="SHOCT"/>
</dbReference>
<dbReference type="Pfam" id="PF09851">
    <property type="entry name" value="SHOCT"/>
    <property type="match status" value="1"/>
</dbReference>
<reference evidence="3" key="1">
    <citation type="submission" date="2024-06" db="EMBL/GenBank/DDBJ databases">
        <authorList>
            <person name="Fan A."/>
            <person name="Zhang F.Y."/>
            <person name="Zhang L."/>
        </authorList>
    </citation>
    <scope>NUCLEOTIDE SEQUENCE</scope>
    <source>
        <strain evidence="3">Y61</strain>
    </source>
</reference>
<evidence type="ECO:0000256" key="1">
    <source>
        <dbReference type="SAM" id="Phobius"/>
    </source>
</evidence>
<gene>
    <name evidence="3" type="ORF">ABNN70_00540</name>
</gene>